<dbReference type="STRING" id="402596.SAMN04489844_0963"/>
<reference evidence="2" key="1">
    <citation type="submission" date="2016-10" db="EMBL/GenBank/DDBJ databases">
        <authorList>
            <person name="Varghese N."/>
            <person name="Submissions S."/>
        </authorList>
    </citation>
    <scope>NUCLEOTIDE SEQUENCE [LARGE SCALE GENOMIC DNA]</scope>
    <source>
        <strain evidence="2">DSM 22017</strain>
    </source>
</reference>
<dbReference type="AlphaFoldDB" id="A0A1H4LVA3"/>
<dbReference type="OrthoDB" id="3771067at2"/>
<proteinExistence type="predicted"/>
<evidence type="ECO:0000313" key="2">
    <source>
        <dbReference type="Proteomes" id="UP000198742"/>
    </source>
</evidence>
<gene>
    <name evidence="1" type="ORF">SAMN04489844_0963</name>
</gene>
<sequence>MEENWHPCCPPATGLVAPVRRGAEGRKGPSAGRVRGPGFLAVSRGWHVPADTPRTPEQRAFEVGCLLPASGMLTGWAALRLAGASYFEGVEPDRRTPLPVPVLLPHTRRLRGPAVLVARSRRELPDPVVRYGVRCAPNDVALLHEVRRAASARAAGVMVDMALAAGAVELPVLRGLVRDVPLPAHATYALGRACAECRSPKESAMLQVWESVAGLPRPLMNSEVRNLSGRLLAVVDLLDVEAGVCGEFNGSAHRSARRQSRDEKRHADLRAVGLETFVVVGSDSDDVQVERMHAARERALWVPESGRRWRVGAFVPAPPLAPVDAEEAEREVIMLAHYAALEDRRAGEPSSPRSR</sequence>
<organism evidence="1 2">
    <name type="scientific">Nocardioides exalbidus</name>
    <dbReference type="NCBI Taxonomy" id="402596"/>
    <lineage>
        <taxon>Bacteria</taxon>
        <taxon>Bacillati</taxon>
        <taxon>Actinomycetota</taxon>
        <taxon>Actinomycetes</taxon>
        <taxon>Propionibacteriales</taxon>
        <taxon>Nocardioidaceae</taxon>
        <taxon>Nocardioides</taxon>
    </lineage>
</organism>
<evidence type="ECO:0008006" key="3">
    <source>
        <dbReference type="Google" id="ProtNLM"/>
    </source>
</evidence>
<name>A0A1H4LVA3_9ACTN</name>
<keyword evidence="2" id="KW-1185">Reference proteome</keyword>
<evidence type="ECO:0000313" key="1">
    <source>
        <dbReference type="EMBL" id="SEB74162.1"/>
    </source>
</evidence>
<protein>
    <recommendedName>
        <fullName evidence="3">Transcriptional regulator, AbiEi antitoxin, Type IV TA system</fullName>
    </recommendedName>
</protein>
<accession>A0A1H4LVA3</accession>
<dbReference type="Proteomes" id="UP000198742">
    <property type="component" value="Unassembled WGS sequence"/>
</dbReference>
<dbReference type="EMBL" id="FNRT01000002">
    <property type="protein sequence ID" value="SEB74162.1"/>
    <property type="molecule type" value="Genomic_DNA"/>
</dbReference>
<dbReference type="RefSeq" id="WP_139306485.1">
    <property type="nucleotide sequence ID" value="NZ_FNRT01000002.1"/>
</dbReference>